<dbReference type="AlphaFoldDB" id="A0A1Q5UQQ7"/>
<gene>
    <name evidence="1" type="ORF">PENSUB_5865</name>
</gene>
<evidence type="ECO:0000313" key="2">
    <source>
        <dbReference type="Proteomes" id="UP000186955"/>
    </source>
</evidence>
<reference evidence="1 2" key="1">
    <citation type="submission" date="2016-10" db="EMBL/GenBank/DDBJ databases">
        <title>Genome sequence of the ascomycete fungus Penicillium subrubescens.</title>
        <authorList>
            <person name="De Vries R.P."/>
            <person name="Peng M."/>
            <person name="Dilokpimol A."/>
            <person name="Hilden K."/>
            <person name="Makela M.R."/>
            <person name="Grigoriev I."/>
            <person name="Riley R."/>
            <person name="Granchi Z."/>
        </authorList>
    </citation>
    <scope>NUCLEOTIDE SEQUENCE [LARGE SCALE GENOMIC DNA]</scope>
    <source>
        <strain evidence="1 2">CBS 132785</strain>
    </source>
</reference>
<protein>
    <submittedName>
        <fullName evidence="1">Uncharacterized protein</fullName>
    </submittedName>
</protein>
<dbReference type="EMBL" id="MNBE01000058">
    <property type="protein sequence ID" value="OKP14801.1"/>
    <property type="molecule type" value="Genomic_DNA"/>
</dbReference>
<comment type="caution">
    <text evidence="1">The sequence shown here is derived from an EMBL/GenBank/DDBJ whole genome shotgun (WGS) entry which is preliminary data.</text>
</comment>
<evidence type="ECO:0000313" key="1">
    <source>
        <dbReference type="EMBL" id="OKP14801.1"/>
    </source>
</evidence>
<dbReference type="Proteomes" id="UP000186955">
    <property type="component" value="Unassembled WGS sequence"/>
</dbReference>
<name>A0A1Q5UQQ7_9EURO</name>
<organism evidence="1 2">
    <name type="scientific">Penicillium subrubescens</name>
    <dbReference type="NCBI Taxonomy" id="1316194"/>
    <lineage>
        <taxon>Eukaryota</taxon>
        <taxon>Fungi</taxon>
        <taxon>Dikarya</taxon>
        <taxon>Ascomycota</taxon>
        <taxon>Pezizomycotina</taxon>
        <taxon>Eurotiomycetes</taxon>
        <taxon>Eurotiomycetidae</taxon>
        <taxon>Eurotiales</taxon>
        <taxon>Aspergillaceae</taxon>
        <taxon>Penicillium</taxon>
    </lineage>
</organism>
<keyword evidence="2" id="KW-1185">Reference proteome</keyword>
<proteinExistence type="predicted"/>
<sequence>MGPDWSEESLQSHIEIAHPHLTSSEGVVQLLWRSFHFYAYHPFSQNSIGGRIDWKAFQRAVAMLAAQGADLLGVKEEIESYWRFDGENLYDQAKLKRIFRSIGTPEKSTELSDESRHILEEATDVLAMTQPFFMHNGPHEHQLTPTAQRLLGEDLIGTRRRVTQKDLKMLLNILIRLSLFKENWGLSFPFGGFGPTEPGADGLANILASELKGGQRQEYLGFNRVNQIKHLLEGLVHIIDNANELILSSSVTGPQESVDKDTTFFAGQSAERNRIIIDPVNKLATLMAFSRDSEDLEPLKQNDSSSHALIQRENVEVLFSDVTILRVSGSVPTAVPGLIKANWTGDPLVGIPENAELRIQGEELRSRIMGFGSG</sequence>
<accession>A0A1Q5UQQ7</accession>